<sequence>MLIVLIFILGFLIGNIVEWFSYNIPKEENAPMTSNIKNCLKYVKRVLNKHMIVSILIGTVYCILYLKYKLSIGFFRYSSGCTILFVVALIDYKTKDVYFSTTCVSAVLSIVFIIIGYMNGISIKSYVIGGISAGIFSGILAALSVIGWGDVEIFIVCGLLVGIYKVSIAAFISIVLCGGYGIIYILIRKKDKKGLRVAFGPYIIFALMFVIIF</sequence>
<feature type="transmembrane region" description="Helical" evidence="2">
    <location>
        <begin position="168"/>
        <end position="187"/>
    </location>
</feature>
<gene>
    <name evidence="4" type="ORF">ACJDT4_13890</name>
</gene>
<keyword evidence="2" id="KW-1133">Transmembrane helix</keyword>
<keyword evidence="5" id="KW-1185">Reference proteome</keyword>
<keyword evidence="2" id="KW-0472">Membrane</keyword>
<dbReference type="Proteomes" id="UP001623592">
    <property type="component" value="Unassembled WGS sequence"/>
</dbReference>
<dbReference type="InterPro" id="IPR000045">
    <property type="entry name" value="Prepilin_IV_endopep_pep"/>
</dbReference>
<dbReference type="GO" id="GO:0004190">
    <property type="term" value="F:aspartic-type endopeptidase activity"/>
    <property type="evidence" value="ECO:0007669"/>
    <property type="project" value="UniProtKB-EC"/>
</dbReference>
<reference evidence="4 5" key="1">
    <citation type="submission" date="2024-11" db="EMBL/GenBank/DDBJ databases">
        <authorList>
            <person name="Heng Y.C."/>
            <person name="Lim A.C.H."/>
            <person name="Lee J.K.Y."/>
            <person name="Kittelmann S."/>
        </authorList>
    </citation>
    <scope>NUCLEOTIDE SEQUENCE [LARGE SCALE GENOMIC DNA]</scope>
    <source>
        <strain evidence="4 5">WILCCON 0114</strain>
    </source>
</reference>
<dbReference type="PANTHER" id="PTHR30487">
    <property type="entry name" value="TYPE 4 PREPILIN-LIKE PROTEINS LEADER PEPTIDE-PROCESSING ENZYME"/>
    <property type="match status" value="1"/>
</dbReference>
<dbReference type="PANTHER" id="PTHR30487:SF0">
    <property type="entry name" value="PREPILIN LEADER PEPTIDASE_N-METHYLTRANSFERASE-RELATED"/>
    <property type="match status" value="1"/>
</dbReference>
<proteinExistence type="inferred from homology"/>
<feature type="transmembrane region" description="Helical" evidence="2">
    <location>
        <begin position="47"/>
        <end position="66"/>
    </location>
</feature>
<evidence type="ECO:0000256" key="2">
    <source>
        <dbReference type="SAM" id="Phobius"/>
    </source>
</evidence>
<evidence type="ECO:0000259" key="3">
    <source>
        <dbReference type="Pfam" id="PF01478"/>
    </source>
</evidence>
<feature type="transmembrane region" description="Helical" evidence="2">
    <location>
        <begin position="194"/>
        <end position="212"/>
    </location>
</feature>
<evidence type="ECO:0000256" key="1">
    <source>
        <dbReference type="ARBA" id="ARBA00005801"/>
    </source>
</evidence>
<comment type="similarity">
    <text evidence="1">Belongs to the peptidase A24 family.</text>
</comment>
<feature type="domain" description="Prepilin type IV endopeptidase peptidase" evidence="3">
    <location>
        <begin position="81"/>
        <end position="182"/>
    </location>
</feature>
<keyword evidence="2" id="KW-0812">Transmembrane</keyword>
<keyword evidence="4" id="KW-0378">Hydrolase</keyword>
<dbReference type="EMBL" id="JBJIAA010000011">
    <property type="protein sequence ID" value="MFL0251508.1"/>
    <property type="molecule type" value="Genomic_DNA"/>
</dbReference>
<organism evidence="4 5">
    <name type="scientific">Clostridium neuense</name>
    <dbReference type="NCBI Taxonomy" id="1728934"/>
    <lineage>
        <taxon>Bacteria</taxon>
        <taxon>Bacillati</taxon>
        <taxon>Bacillota</taxon>
        <taxon>Clostridia</taxon>
        <taxon>Eubacteriales</taxon>
        <taxon>Clostridiaceae</taxon>
        <taxon>Clostridium</taxon>
    </lineage>
</organism>
<protein>
    <submittedName>
        <fullName evidence="4">Prepilin peptidase</fullName>
        <ecNumber evidence="4">3.4.23.43</ecNumber>
    </submittedName>
</protein>
<dbReference type="Gene3D" id="1.20.120.1220">
    <property type="match status" value="1"/>
</dbReference>
<dbReference type="Pfam" id="PF01478">
    <property type="entry name" value="Peptidase_A24"/>
    <property type="match status" value="1"/>
</dbReference>
<dbReference type="RefSeq" id="WP_406788162.1">
    <property type="nucleotide sequence ID" value="NZ_JBJIAA010000011.1"/>
</dbReference>
<evidence type="ECO:0000313" key="5">
    <source>
        <dbReference type="Proteomes" id="UP001623592"/>
    </source>
</evidence>
<name>A0ABW8TG57_9CLOT</name>
<feature type="transmembrane region" description="Helical" evidence="2">
    <location>
        <begin position="98"/>
        <end position="118"/>
    </location>
</feature>
<dbReference type="EC" id="3.4.23.43" evidence="4"/>
<accession>A0ABW8TG57</accession>
<comment type="caution">
    <text evidence="4">The sequence shown here is derived from an EMBL/GenBank/DDBJ whole genome shotgun (WGS) entry which is preliminary data.</text>
</comment>
<dbReference type="InterPro" id="IPR050882">
    <property type="entry name" value="Prepilin_peptidase/N-MTase"/>
</dbReference>
<evidence type="ECO:0000313" key="4">
    <source>
        <dbReference type="EMBL" id="MFL0251508.1"/>
    </source>
</evidence>
<feature type="transmembrane region" description="Helical" evidence="2">
    <location>
        <begin position="125"/>
        <end position="148"/>
    </location>
</feature>
<feature type="transmembrane region" description="Helical" evidence="2">
    <location>
        <begin position="73"/>
        <end position="92"/>
    </location>
</feature>